<gene>
    <name evidence="2" type="ORF">FB566_2972</name>
</gene>
<dbReference type="Proteomes" id="UP000317043">
    <property type="component" value="Unassembled WGS sequence"/>
</dbReference>
<dbReference type="Pfam" id="PF19054">
    <property type="entry name" value="DUF5753"/>
    <property type="match status" value="1"/>
</dbReference>
<dbReference type="PROSITE" id="PS50943">
    <property type="entry name" value="HTH_CROC1"/>
    <property type="match status" value="1"/>
</dbReference>
<comment type="caution">
    <text evidence="2">The sequence shown here is derived from an EMBL/GenBank/DDBJ whole genome shotgun (WGS) entry which is preliminary data.</text>
</comment>
<evidence type="ECO:0000259" key="1">
    <source>
        <dbReference type="PROSITE" id="PS50943"/>
    </source>
</evidence>
<dbReference type="SUPFAM" id="SSF47413">
    <property type="entry name" value="lambda repressor-like DNA-binding domains"/>
    <property type="match status" value="1"/>
</dbReference>
<evidence type="ECO:0000313" key="2">
    <source>
        <dbReference type="EMBL" id="TQL77413.1"/>
    </source>
</evidence>
<dbReference type="InParanoid" id="A0A543AXY4"/>
<keyword evidence="3" id="KW-1185">Reference proteome</keyword>
<dbReference type="OrthoDB" id="3458445at2"/>
<feature type="domain" description="HTH cro/C1-type" evidence="1">
    <location>
        <begin position="18"/>
        <end position="71"/>
    </location>
</feature>
<accession>A0A543AXY4</accession>
<proteinExistence type="predicted"/>
<organism evidence="2 3">
    <name type="scientific">Stackebrandtia endophytica</name>
    <dbReference type="NCBI Taxonomy" id="1496996"/>
    <lineage>
        <taxon>Bacteria</taxon>
        <taxon>Bacillati</taxon>
        <taxon>Actinomycetota</taxon>
        <taxon>Actinomycetes</taxon>
        <taxon>Glycomycetales</taxon>
        <taxon>Glycomycetaceae</taxon>
        <taxon>Stackebrandtia</taxon>
    </lineage>
</organism>
<protein>
    <submittedName>
        <fullName evidence="2">Helix-turn-helix protein</fullName>
    </submittedName>
</protein>
<dbReference type="AlphaFoldDB" id="A0A543AXY4"/>
<reference evidence="2 3" key="1">
    <citation type="submission" date="2019-06" db="EMBL/GenBank/DDBJ databases">
        <title>Sequencing the genomes of 1000 actinobacteria strains.</title>
        <authorList>
            <person name="Klenk H.-P."/>
        </authorList>
    </citation>
    <scope>NUCLEOTIDE SEQUENCE [LARGE SCALE GENOMIC DNA]</scope>
    <source>
        <strain evidence="2 3">DSM 45928</strain>
    </source>
</reference>
<dbReference type="EMBL" id="VFOW01000001">
    <property type="protein sequence ID" value="TQL77413.1"/>
    <property type="molecule type" value="Genomic_DNA"/>
</dbReference>
<dbReference type="CDD" id="cd00093">
    <property type="entry name" value="HTH_XRE"/>
    <property type="match status" value="1"/>
</dbReference>
<dbReference type="Pfam" id="PF13560">
    <property type="entry name" value="HTH_31"/>
    <property type="match status" value="1"/>
</dbReference>
<dbReference type="SMART" id="SM00530">
    <property type="entry name" value="HTH_XRE"/>
    <property type="match status" value="1"/>
</dbReference>
<dbReference type="GO" id="GO:0003677">
    <property type="term" value="F:DNA binding"/>
    <property type="evidence" value="ECO:0007669"/>
    <property type="project" value="InterPro"/>
</dbReference>
<sequence length="286" mass="33262">MGMSKASSLRAQWLGERLKKARLAAGFTLQDAAEYLQLHEGTMSRFETATYAVRRSYVRDLIDFYRVSDQRDRDALIQLCEDAWRKDWWDGQAADVEREFIDYTWLEARAARICVFEPTLVHGLLQTEHYTRALMVEANGHEMTEEQLDKHVEFRMLRKRVLNADNPTRLALIVEESVLRRPVGGWTVLKEKLRYLLKQAQLEHIEVRVLPTEKGWRPGMSEMFTYFEMPEPYSDVAFVENLAGRTYLEQEDKVAKFHRAYAGLQEVALSPAASSKLIRATIKELD</sequence>
<evidence type="ECO:0000313" key="3">
    <source>
        <dbReference type="Proteomes" id="UP000317043"/>
    </source>
</evidence>
<dbReference type="InterPro" id="IPR010982">
    <property type="entry name" value="Lambda_DNA-bd_dom_sf"/>
</dbReference>
<name>A0A543AXY4_9ACTN</name>
<dbReference type="InterPro" id="IPR043917">
    <property type="entry name" value="DUF5753"/>
</dbReference>
<dbReference type="InterPro" id="IPR001387">
    <property type="entry name" value="Cro/C1-type_HTH"/>
</dbReference>
<dbReference type="Gene3D" id="1.10.260.40">
    <property type="entry name" value="lambda repressor-like DNA-binding domains"/>
    <property type="match status" value="1"/>
</dbReference>